<evidence type="ECO:0000256" key="1">
    <source>
        <dbReference type="SAM" id="SignalP"/>
    </source>
</evidence>
<reference evidence="2" key="1">
    <citation type="journal article" date="2023" name="G3 (Bethesda)">
        <title>A reference genome for the long-term kleptoplast-retaining sea slug Elysia crispata morphotype clarki.</title>
        <authorList>
            <person name="Eastman K.E."/>
            <person name="Pendleton A.L."/>
            <person name="Shaikh M.A."/>
            <person name="Suttiyut T."/>
            <person name="Ogas R."/>
            <person name="Tomko P."/>
            <person name="Gavelis G."/>
            <person name="Widhalm J.R."/>
            <person name="Wisecaver J.H."/>
        </authorList>
    </citation>
    <scope>NUCLEOTIDE SEQUENCE</scope>
    <source>
        <strain evidence="2">ECLA1</strain>
    </source>
</reference>
<keyword evidence="3" id="KW-1185">Reference proteome</keyword>
<dbReference type="AlphaFoldDB" id="A0AAE0Y112"/>
<feature type="chain" id="PRO_5041944847" evidence="1">
    <location>
        <begin position="20"/>
        <end position="84"/>
    </location>
</feature>
<gene>
    <name evidence="2" type="ORF">RRG08_022110</name>
</gene>
<proteinExistence type="predicted"/>
<evidence type="ECO:0000313" key="2">
    <source>
        <dbReference type="EMBL" id="KAK3728058.1"/>
    </source>
</evidence>
<dbReference type="EMBL" id="JAWDGP010007208">
    <property type="protein sequence ID" value="KAK3728058.1"/>
    <property type="molecule type" value="Genomic_DNA"/>
</dbReference>
<evidence type="ECO:0000313" key="3">
    <source>
        <dbReference type="Proteomes" id="UP001283361"/>
    </source>
</evidence>
<sequence>MSIIKVIVSLLFLVAMTTGNKKCRQGKECKPDDRHTYWPPMKETYCCKRSDTHLLKPDPDDAQNPAAWICVCLPYVLKYPGVSG</sequence>
<keyword evidence="1" id="KW-0732">Signal</keyword>
<name>A0AAE0Y112_9GAST</name>
<protein>
    <submittedName>
        <fullName evidence="2">Uncharacterized protein</fullName>
    </submittedName>
</protein>
<comment type="caution">
    <text evidence="2">The sequence shown here is derived from an EMBL/GenBank/DDBJ whole genome shotgun (WGS) entry which is preliminary data.</text>
</comment>
<dbReference type="Proteomes" id="UP001283361">
    <property type="component" value="Unassembled WGS sequence"/>
</dbReference>
<accession>A0AAE0Y112</accession>
<organism evidence="2 3">
    <name type="scientific">Elysia crispata</name>
    <name type="common">lettuce slug</name>
    <dbReference type="NCBI Taxonomy" id="231223"/>
    <lineage>
        <taxon>Eukaryota</taxon>
        <taxon>Metazoa</taxon>
        <taxon>Spiralia</taxon>
        <taxon>Lophotrochozoa</taxon>
        <taxon>Mollusca</taxon>
        <taxon>Gastropoda</taxon>
        <taxon>Heterobranchia</taxon>
        <taxon>Euthyneura</taxon>
        <taxon>Panpulmonata</taxon>
        <taxon>Sacoglossa</taxon>
        <taxon>Placobranchoidea</taxon>
        <taxon>Plakobranchidae</taxon>
        <taxon>Elysia</taxon>
    </lineage>
</organism>
<feature type="signal peptide" evidence="1">
    <location>
        <begin position="1"/>
        <end position="19"/>
    </location>
</feature>